<comment type="caution">
    <text evidence="1">The sequence shown here is derived from an EMBL/GenBank/DDBJ whole genome shotgun (WGS) entry which is preliminary data.</text>
</comment>
<organism evidence="1 2">
    <name type="scientific">Alkalimonas mucilaginosa</name>
    <dbReference type="NCBI Taxonomy" id="3057676"/>
    <lineage>
        <taxon>Bacteria</taxon>
        <taxon>Pseudomonadati</taxon>
        <taxon>Pseudomonadota</taxon>
        <taxon>Gammaproteobacteria</taxon>
        <taxon>Alkalimonas</taxon>
    </lineage>
</organism>
<dbReference type="PANTHER" id="PTHR46124">
    <property type="entry name" value="D-AMINOACYL-TRNA DEACYLASE"/>
    <property type="match status" value="1"/>
</dbReference>
<dbReference type="InterPro" id="IPR032466">
    <property type="entry name" value="Metal_Hydrolase"/>
</dbReference>
<gene>
    <name evidence="1" type="ORF">QWF21_14970</name>
</gene>
<dbReference type="CDD" id="cd01310">
    <property type="entry name" value="TatD_DNAse"/>
    <property type="match status" value="1"/>
</dbReference>
<protein>
    <submittedName>
        <fullName evidence="1">TatD family hydrolase</fullName>
    </submittedName>
</protein>
<dbReference type="GO" id="GO:0016787">
    <property type="term" value="F:hydrolase activity"/>
    <property type="evidence" value="ECO:0007669"/>
    <property type="project" value="UniProtKB-KW"/>
</dbReference>
<accession>A0ABU7JKP5</accession>
<dbReference type="PANTHER" id="PTHR46124:SF2">
    <property type="entry name" value="D-AMINOACYL-TRNA DEACYLASE"/>
    <property type="match status" value="1"/>
</dbReference>
<keyword evidence="1" id="KW-0378">Hydrolase</keyword>
<evidence type="ECO:0000313" key="1">
    <source>
        <dbReference type="EMBL" id="MEE2025538.1"/>
    </source>
</evidence>
<reference evidence="1 2" key="1">
    <citation type="submission" date="2023-06" db="EMBL/GenBank/DDBJ databases">
        <title>Alkalimonas sp., MEB004 an alkaliphilic bacterium isolated from Lonar Lake, India.</title>
        <authorList>
            <person name="Joshi A."/>
            <person name="Thite S."/>
        </authorList>
    </citation>
    <scope>NUCLEOTIDE SEQUENCE [LARGE SCALE GENOMIC DNA]</scope>
    <source>
        <strain evidence="1 2">MEB004</strain>
    </source>
</reference>
<dbReference type="Proteomes" id="UP001339167">
    <property type="component" value="Unassembled WGS sequence"/>
</dbReference>
<dbReference type="RefSeq" id="WP_330088847.1">
    <property type="nucleotide sequence ID" value="NZ_JAUGZK010000013.1"/>
</dbReference>
<dbReference type="InterPro" id="IPR001130">
    <property type="entry name" value="TatD-like"/>
</dbReference>
<dbReference type="SUPFAM" id="SSF51556">
    <property type="entry name" value="Metallo-dependent hydrolases"/>
    <property type="match status" value="1"/>
</dbReference>
<evidence type="ECO:0000313" key="2">
    <source>
        <dbReference type="Proteomes" id="UP001339167"/>
    </source>
</evidence>
<dbReference type="Pfam" id="PF01026">
    <property type="entry name" value="TatD_DNase"/>
    <property type="match status" value="1"/>
</dbReference>
<name>A0ABU7JKP5_9GAMM</name>
<dbReference type="Gene3D" id="3.20.20.140">
    <property type="entry name" value="Metal-dependent hydrolases"/>
    <property type="match status" value="1"/>
</dbReference>
<proteinExistence type="predicted"/>
<dbReference type="PIRSF" id="PIRSF005902">
    <property type="entry name" value="DNase_TatD"/>
    <property type="match status" value="1"/>
</dbReference>
<keyword evidence="2" id="KW-1185">Reference proteome</keyword>
<dbReference type="EMBL" id="JAUGZK010000013">
    <property type="protein sequence ID" value="MEE2025538.1"/>
    <property type="molecule type" value="Genomic_DNA"/>
</dbReference>
<sequence>MSWFDLGVNLLSSQFDSDREQVLARAHQAGISKLLLIASDLTETAHNQHWCSQHTACVSTAGVHPHQAEHIADDWLEQLRQLVAHPSVVAIGECGLDFNRNFSSQSAQVTVFSAQLALAQELQLPVYLHERDAFTTQIALLKEHHVRHGIAHCFTGNSDQLKAYLDLGLYIGITGWLCDERRNQELVAALQYLPLDRICLETDAPYLLPRTLQPKPKSRRNEPAFLLAIAQQLAKLKNITLEQLQQHCWHNSLTLLQQAGGAE</sequence>